<sequence length="99" mass="11411">MEMMHMHLCYGIATTLQLVRLTEIANFLATKICCYLKSVFPLEWLMLHATLFDFGHSVNNNSPKKKYICPTQCVLRSFYLHCDTVLLILPIADSWSRGV</sequence>
<comment type="caution">
    <text evidence="1">The sequence shown here is derived from an EMBL/GenBank/DDBJ whole genome shotgun (WGS) entry which is preliminary data.</text>
</comment>
<proteinExistence type="predicted"/>
<reference evidence="1" key="1">
    <citation type="submission" date="2020-11" db="EMBL/GenBank/DDBJ databases">
        <authorList>
            <person name="Whitehead M."/>
        </authorList>
    </citation>
    <scope>NUCLEOTIDE SEQUENCE</scope>
    <source>
        <strain evidence="1">EGII</strain>
    </source>
</reference>
<accession>A0A811U3D5</accession>
<dbReference type="AlphaFoldDB" id="A0A811U3D5"/>
<dbReference type="Proteomes" id="UP000606786">
    <property type="component" value="Unassembled WGS sequence"/>
</dbReference>
<evidence type="ECO:0000313" key="2">
    <source>
        <dbReference type="Proteomes" id="UP000606786"/>
    </source>
</evidence>
<organism evidence="1 2">
    <name type="scientific">Ceratitis capitata</name>
    <name type="common">Mediterranean fruit fly</name>
    <name type="synonym">Tephritis capitata</name>
    <dbReference type="NCBI Taxonomy" id="7213"/>
    <lineage>
        <taxon>Eukaryota</taxon>
        <taxon>Metazoa</taxon>
        <taxon>Ecdysozoa</taxon>
        <taxon>Arthropoda</taxon>
        <taxon>Hexapoda</taxon>
        <taxon>Insecta</taxon>
        <taxon>Pterygota</taxon>
        <taxon>Neoptera</taxon>
        <taxon>Endopterygota</taxon>
        <taxon>Diptera</taxon>
        <taxon>Brachycera</taxon>
        <taxon>Muscomorpha</taxon>
        <taxon>Tephritoidea</taxon>
        <taxon>Tephritidae</taxon>
        <taxon>Ceratitis</taxon>
        <taxon>Ceratitis</taxon>
    </lineage>
</organism>
<protein>
    <submittedName>
        <fullName evidence="1">(Mediterranean fruit fly) hypothetical protein</fullName>
    </submittedName>
</protein>
<dbReference type="EMBL" id="CAJHJT010000001">
    <property type="protein sequence ID" value="CAD6993151.1"/>
    <property type="molecule type" value="Genomic_DNA"/>
</dbReference>
<gene>
    <name evidence="1" type="ORF">CCAP1982_LOCUS1977</name>
</gene>
<evidence type="ECO:0000313" key="1">
    <source>
        <dbReference type="EMBL" id="CAD6993151.1"/>
    </source>
</evidence>
<name>A0A811U3D5_CERCA</name>
<keyword evidence="2" id="KW-1185">Reference proteome</keyword>